<comment type="caution">
    <text evidence="2">The sequence shown here is derived from an EMBL/GenBank/DDBJ whole genome shotgun (WGS) entry which is preliminary data.</text>
</comment>
<dbReference type="Proteomes" id="UP000584867">
    <property type="component" value="Unassembled WGS sequence"/>
</dbReference>
<dbReference type="GO" id="GO:0016706">
    <property type="term" value="F:2-oxoglutarate-dependent dioxygenase activity"/>
    <property type="evidence" value="ECO:0007669"/>
    <property type="project" value="UniProtKB-ARBA"/>
</dbReference>
<evidence type="ECO:0000256" key="1">
    <source>
        <dbReference type="SAM" id="MobiDB-lite"/>
    </source>
</evidence>
<keyword evidence="2" id="KW-0560">Oxidoreductase</keyword>
<dbReference type="AlphaFoldDB" id="A0A7W7ZTT0"/>
<protein>
    <submittedName>
        <fullName evidence="2">Ectoine hydroxylase-related dioxygenase (Phytanoyl-CoA dioxygenase family)</fullName>
    </submittedName>
</protein>
<accession>A0A7W7ZTT0</accession>
<reference evidence="2 3" key="1">
    <citation type="submission" date="2020-08" db="EMBL/GenBank/DDBJ databases">
        <title>Genomic Encyclopedia of Type Strains, Phase IV (KMG-V): Genome sequencing to study the core and pangenomes of soil and plant-associated prokaryotes.</title>
        <authorList>
            <person name="Whitman W."/>
        </authorList>
    </citation>
    <scope>NUCLEOTIDE SEQUENCE [LARGE SCALE GENOMIC DNA]</scope>
    <source>
        <strain evidence="2 3">X5P3</strain>
    </source>
</reference>
<evidence type="ECO:0000313" key="3">
    <source>
        <dbReference type="Proteomes" id="UP000584867"/>
    </source>
</evidence>
<dbReference type="Pfam" id="PF05721">
    <property type="entry name" value="PhyH"/>
    <property type="match status" value="1"/>
</dbReference>
<sequence length="321" mass="36838">MNQTAVMDEKAAGKPGDNKLTPAISREPLHLIQKKLPLRVLSREDFAHWQTYGFVVVKQAVPNANVEALKKLLWEFQEMDPNDISTWNTAQLRDHAMKELNNSGMVEIYNHQALWDNRQKQRVYDAFVDIWDDEKLWVTIDRANLNTPNRSGRAFSGFIHTDVDTTLEPLPVNVQGVLSLVDVDGETGGFQCVPELFRTFEEWKKLQPEGRDGFRPNVDGFEVYPVPMKAGDLMIFNSLLAHGIRPNTSEDKVRMAQYISMTPAAEIDEELRERRIQSWKERRAPEGFAFPGDPREWERTKYETAVLTPLGRKLLGLDSWG</sequence>
<dbReference type="InterPro" id="IPR008775">
    <property type="entry name" value="Phytyl_CoA_dOase-like"/>
</dbReference>
<dbReference type="SUPFAM" id="SSF51197">
    <property type="entry name" value="Clavaminate synthase-like"/>
    <property type="match status" value="1"/>
</dbReference>
<organism evidence="2 3">
    <name type="scientific">Granulicella mallensis</name>
    <dbReference type="NCBI Taxonomy" id="940614"/>
    <lineage>
        <taxon>Bacteria</taxon>
        <taxon>Pseudomonadati</taxon>
        <taxon>Acidobacteriota</taxon>
        <taxon>Terriglobia</taxon>
        <taxon>Terriglobales</taxon>
        <taxon>Acidobacteriaceae</taxon>
        <taxon>Granulicella</taxon>
    </lineage>
</organism>
<dbReference type="PANTHER" id="PTHR31630">
    <property type="entry name" value="PHYTANOYL-COA DIOXYGENASE-RELATED-RELATED"/>
    <property type="match status" value="1"/>
</dbReference>
<dbReference type="PANTHER" id="PTHR31630:SF6">
    <property type="entry name" value="PHYTANOYL-COA DIOXYGENASE-RELATED"/>
    <property type="match status" value="1"/>
</dbReference>
<proteinExistence type="predicted"/>
<dbReference type="Gene3D" id="2.60.120.620">
    <property type="entry name" value="q2cbj1_9rhob like domain"/>
    <property type="match status" value="1"/>
</dbReference>
<dbReference type="EMBL" id="JACHIO010000018">
    <property type="protein sequence ID" value="MBB5065653.1"/>
    <property type="molecule type" value="Genomic_DNA"/>
</dbReference>
<feature type="region of interest" description="Disordered" evidence="1">
    <location>
        <begin position="1"/>
        <end position="22"/>
    </location>
</feature>
<name>A0A7W7ZTT0_9BACT</name>
<keyword evidence="2" id="KW-0223">Dioxygenase</keyword>
<evidence type="ECO:0000313" key="2">
    <source>
        <dbReference type="EMBL" id="MBB5065653.1"/>
    </source>
</evidence>
<gene>
    <name evidence="2" type="ORF">HDF15_004022</name>
</gene>
<dbReference type="RefSeq" id="WP_184258524.1">
    <property type="nucleotide sequence ID" value="NZ_JACHIO010000018.1"/>
</dbReference>